<dbReference type="AlphaFoldDB" id="A0A383AJG6"/>
<feature type="region of interest" description="Disordered" evidence="1">
    <location>
        <begin position="78"/>
        <end position="102"/>
    </location>
</feature>
<feature type="compositionally biased region" description="Basic residues" evidence="1">
    <location>
        <begin position="91"/>
        <end position="102"/>
    </location>
</feature>
<dbReference type="EMBL" id="UINC01192593">
    <property type="protein sequence ID" value="SVE07814.1"/>
    <property type="molecule type" value="Genomic_DNA"/>
</dbReference>
<feature type="compositionally biased region" description="Basic and acidic residues" evidence="1">
    <location>
        <begin position="78"/>
        <end position="90"/>
    </location>
</feature>
<accession>A0A383AJG6</accession>
<sequence>PALVVRSLAIFSRQNGRMGPMMEIEAEVTKMRSGISGRKESVEKLTGVVEPLSERESMLRKYCDQLRNMDLEHDRAVETKAEEKAAESSRHIQRRKVGGAPQ</sequence>
<organism evidence="2">
    <name type="scientific">marine metagenome</name>
    <dbReference type="NCBI Taxonomy" id="408172"/>
    <lineage>
        <taxon>unclassified sequences</taxon>
        <taxon>metagenomes</taxon>
        <taxon>ecological metagenomes</taxon>
    </lineage>
</organism>
<evidence type="ECO:0000256" key="1">
    <source>
        <dbReference type="SAM" id="MobiDB-lite"/>
    </source>
</evidence>
<name>A0A383AJG6_9ZZZZ</name>
<proteinExistence type="predicted"/>
<gene>
    <name evidence="2" type="ORF">METZ01_LOCUS460668</name>
</gene>
<evidence type="ECO:0000313" key="2">
    <source>
        <dbReference type="EMBL" id="SVE07814.1"/>
    </source>
</evidence>
<reference evidence="2" key="1">
    <citation type="submission" date="2018-05" db="EMBL/GenBank/DDBJ databases">
        <authorList>
            <person name="Lanie J.A."/>
            <person name="Ng W.-L."/>
            <person name="Kazmierczak K.M."/>
            <person name="Andrzejewski T.M."/>
            <person name="Davidsen T.M."/>
            <person name="Wayne K.J."/>
            <person name="Tettelin H."/>
            <person name="Glass J.I."/>
            <person name="Rusch D."/>
            <person name="Podicherti R."/>
            <person name="Tsui H.-C.T."/>
            <person name="Winkler M.E."/>
        </authorList>
    </citation>
    <scope>NUCLEOTIDE SEQUENCE</scope>
</reference>
<protein>
    <submittedName>
        <fullName evidence="2">Uncharacterized protein</fullName>
    </submittedName>
</protein>
<feature type="non-terminal residue" evidence="2">
    <location>
        <position position="1"/>
    </location>
</feature>